<dbReference type="InterPro" id="IPR000847">
    <property type="entry name" value="LysR_HTH_N"/>
</dbReference>
<reference evidence="7" key="1">
    <citation type="submission" date="2022-12" db="EMBL/GenBank/DDBJ databases">
        <title>Reference genome sequencing for broad-spectrum identification of bacterial and archaeal isolates by mass spectrometry.</title>
        <authorList>
            <person name="Sekiguchi Y."/>
            <person name="Tourlousse D.M."/>
        </authorList>
    </citation>
    <scope>NUCLEOTIDE SEQUENCE</scope>
    <source>
        <strain evidence="7">301</strain>
    </source>
</reference>
<evidence type="ECO:0000256" key="4">
    <source>
        <dbReference type="ARBA" id="ARBA00023125"/>
    </source>
</evidence>
<dbReference type="Proteomes" id="UP001144397">
    <property type="component" value="Unassembled WGS sequence"/>
</dbReference>
<dbReference type="PROSITE" id="PS50931">
    <property type="entry name" value="HTH_LYSR"/>
    <property type="match status" value="1"/>
</dbReference>
<dbReference type="InterPro" id="IPR036390">
    <property type="entry name" value="WH_DNA-bd_sf"/>
</dbReference>
<keyword evidence="3" id="KW-0805">Transcription regulation</keyword>
<accession>A0A9W6CTU2</accession>
<dbReference type="GO" id="GO:0003677">
    <property type="term" value="F:DNA binding"/>
    <property type="evidence" value="ECO:0007669"/>
    <property type="project" value="UniProtKB-KW"/>
</dbReference>
<dbReference type="InterPro" id="IPR005119">
    <property type="entry name" value="LysR_subst-bd"/>
</dbReference>
<dbReference type="PANTHER" id="PTHR30118">
    <property type="entry name" value="HTH-TYPE TRANSCRIPTIONAL REGULATOR LEUO-RELATED"/>
    <property type="match status" value="1"/>
</dbReference>
<dbReference type="SUPFAM" id="SSF46785">
    <property type="entry name" value="Winged helix' DNA-binding domain"/>
    <property type="match status" value="1"/>
</dbReference>
<dbReference type="CDD" id="cd08460">
    <property type="entry name" value="PBP2_DntR_like_1"/>
    <property type="match status" value="1"/>
</dbReference>
<name>A0A9W6CTU2_XANFL</name>
<evidence type="ECO:0000313" key="9">
    <source>
        <dbReference type="Proteomes" id="UP001144397"/>
    </source>
</evidence>
<organism evidence="7 9">
    <name type="scientific">Xanthobacter flavus</name>
    <dbReference type="NCBI Taxonomy" id="281"/>
    <lineage>
        <taxon>Bacteria</taxon>
        <taxon>Pseudomonadati</taxon>
        <taxon>Pseudomonadota</taxon>
        <taxon>Alphaproteobacteria</taxon>
        <taxon>Hyphomicrobiales</taxon>
        <taxon>Xanthobacteraceae</taxon>
        <taxon>Xanthobacter</taxon>
    </lineage>
</organism>
<evidence type="ECO:0000256" key="5">
    <source>
        <dbReference type="ARBA" id="ARBA00023163"/>
    </source>
</evidence>
<dbReference type="PANTHER" id="PTHR30118:SF15">
    <property type="entry name" value="TRANSCRIPTIONAL REGULATORY PROTEIN"/>
    <property type="match status" value="1"/>
</dbReference>
<feature type="domain" description="HTH lysR-type" evidence="6">
    <location>
        <begin position="17"/>
        <end position="74"/>
    </location>
</feature>
<evidence type="ECO:0000313" key="7">
    <source>
        <dbReference type="EMBL" id="GLI23753.1"/>
    </source>
</evidence>
<dbReference type="EMBL" id="BSDO01000005">
    <property type="protein sequence ID" value="GLI23753.1"/>
    <property type="molecule type" value="Genomic_DNA"/>
</dbReference>
<evidence type="ECO:0000313" key="10">
    <source>
        <dbReference type="Proteomes" id="UP001245370"/>
    </source>
</evidence>
<proteinExistence type="inferred from homology"/>
<reference evidence="8 10" key="2">
    <citation type="submission" date="2023-07" db="EMBL/GenBank/DDBJ databases">
        <title>Genomic Encyclopedia of Type Strains, Phase IV (KMG-IV): sequencing the most valuable type-strain genomes for metagenomic binning, comparative biology and taxonomic classification.</title>
        <authorList>
            <person name="Goeker M."/>
        </authorList>
    </citation>
    <scope>NUCLEOTIDE SEQUENCE [LARGE SCALE GENOMIC DNA]</scope>
    <source>
        <strain evidence="8 10">DSM 338</strain>
    </source>
</reference>
<dbReference type="AlphaFoldDB" id="A0A9W6CTU2"/>
<dbReference type="Pfam" id="PF00126">
    <property type="entry name" value="HTH_1"/>
    <property type="match status" value="1"/>
</dbReference>
<evidence type="ECO:0000256" key="2">
    <source>
        <dbReference type="ARBA" id="ARBA00022458"/>
    </source>
</evidence>
<dbReference type="InterPro" id="IPR050389">
    <property type="entry name" value="LysR-type_TF"/>
</dbReference>
<dbReference type="SUPFAM" id="SSF53850">
    <property type="entry name" value="Periplasmic binding protein-like II"/>
    <property type="match status" value="1"/>
</dbReference>
<gene>
    <name evidence="8" type="ORF">GGQ86_003514</name>
    <name evidence="7" type="ORF">XFLAVUS301_34270</name>
</gene>
<evidence type="ECO:0000313" key="8">
    <source>
        <dbReference type="EMBL" id="MDR6335024.1"/>
    </source>
</evidence>
<dbReference type="Gene3D" id="1.10.10.10">
    <property type="entry name" value="Winged helix-like DNA-binding domain superfamily/Winged helix DNA-binding domain"/>
    <property type="match status" value="1"/>
</dbReference>
<comment type="caution">
    <text evidence="7">The sequence shown here is derived from an EMBL/GenBank/DDBJ whole genome shotgun (WGS) entry which is preliminary data.</text>
</comment>
<protein>
    <submittedName>
        <fullName evidence="8">DNA-binding transcriptional LysR family regulator</fullName>
    </submittedName>
    <submittedName>
        <fullName evidence="7">LysR family transcriptional regulator</fullName>
    </submittedName>
</protein>
<evidence type="ECO:0000259" key="6">
    <source>
        <dbReference type="PROSITE" id="PS50931"/>
    </source>
</evidence>
<dbReference type="Proteomes" id="UP001245370">
    <property type="component" value="Unassembled WGS sequence"/>
</dbReference>
<dbReference type="InterPro" id="IPR036388">
    <property type="entry name" value="WH-like_DNA-bd_sf"/>
</dbReference>
<evidence type="ECO:0000256" key="3">
    <source>
        <dbReference type="ARBA" id="ARBA00023015"/>
    </source>
</evidence>
<keyword evidence="4 8" id="KW-0238">DNA-binding</keyword>
<dbReference type="Gene3D" id="3.40.190.10">
    <property type="entry name" value="Periplasmic binding protein-like II"/>
    <property type="match status" value="2"/>
</dbReference>
<keyword evidence="2" id="KW-0536">Nodulation</keyword>
<keyword evidence="10" id="KW-1185">Reference proteome</keyword>
<dbReference type="Pfam" id="PF03466">
    <property type="entry name" value="LysR_substrate"/>
    <property type="match status" value="1"/>
</dbReference>
<evidence type="ECO:0000256" key="1">
    <source>
        <dbReference type="ARBA" id="ARBA00009437"/>
    </source>
</evidence>
<dbReference type="GO" id="GO:0003700">
    <property type="term" value="F:DNA-binding transcription factor activity"/>
    <property type="evidence" value="ECO:0007669"/>
    <property type="project" value="InterPro"/>
</dbReference>
<keyword evidence="5" id="KW-0804">Transcription</keyword>
<comment type="similarity">
    <text evidence="1">Belongs to the LysR transcriptional regulatory family.</text>
</comment>
<sequence>MPAKPTLRQVSRHAPPLDMNLLVTLDALLSEGSVVGAAQRLNLSAPAMSRQLARIRHLLGDPVLVRAGRGLVPTPRAEALRERLRGLVAEAEALVRGDEIDLLRLERTFVIRANDGFVGTFGAALASLAAQEAPLVRLRFAHQDKEDVEALREGRIDADVGVIGAMGPEIRLQALFHDRFVGVVRPGHPLAGEVTPERFAAFPHVSVSRRGRFSGPIDVALAALGLKRFVAIAVANFNDALAIVRTSDHVAAVPARLTEPARSGLHSFDLPVKTDALAVSLAWHPRFDADPAHRWLRAALRTACSSRAPG</sequence>
<dbReference type="EMBL" id="JAVDPY010000006">
    <property type="protein sequence ID" value="MDR6335024.1"/>
    <property type="molecule type" value="Genomic_DNA"/>
</dbReference>